<accession>A0A4U6VHX8</accession>
<protein>
    <submittedName>
        <fullName evidence="2">Uncharacterized protein</fullName>
    </submittedName>
</protein>
<proteinExistence type="predicted"/>
<gene>
    <name evidence="2" type="ORF">SEVIR_3G273101v2</name>
</gene>
<keyword evidence="1" id="KW-0472">Membrane</keyword>
<dbReference type="AlphaFoldDB" id="A0A4U6VHX8"/>
<name>A0A4U6VHX8_SETVI</name>
<evidence type="ECO:0000256" key="1">
    <source>
        <dbReference type="SAM" id="Phobius"/>
    </source>
</evidence>
<keyword evidence="1" id="KW-0812">Transmembrane</keyword>
<reference evidence="2" key="1">
    <citation type="submission" date="2019-03" db="EMBL/GenBank/DDBJ databases">
        <title>WGS assembly of Setaria viridis.</title>
        <authorList>
            <person name="Huang P."/>
            <person name="Jenkins J."/>
            <person name="Grimwood J."/>
            <person name="Barry K."/>
            <person name="Healey A."/>
            <person name="Mamidi S."/>
            <person name="Sreedasyam A."/>
            <person name="Shu S."/>
            <person name="Feldman M."/>
            <person name="Wu J."/>
            <person name="Yu Y."/>
            <person name="Chen C."/>
            <person name="Johnson J."/>
            <person name="Rokhsar D."/>
            <person name="Baxter I."/>
            <person name="Schmutz J."/>
            <person name="Brutnell T."/>
            <person name="Kellogg E."/>
        </authorList>
    </citation>
    <scope>NUCLEOTIDE SEQUENCE [LARGE SCALE GENOMIC DNA]</scope>
</reference>
<dbReference type="Proteomes" id="UP000298652">
    <property type="component" value="Chromosome 3"/>
</dbReference>
<dbReference type="OMA" id="MLLCTQP"/>
<dbReference type="EMBL" id="CM016554">
    <property type="protein sequence ID" value="TKW27673.1"/>
    <property type="molecule type" value="Genomic_DNA"/>
</dbReference>
<feature type="transmembrane region" description="Helical" evidence="1">
    <location>
        <begin position="14"/>
        <end position="34"/>
    </location>
</feature>
<sequence length="51" mass="5583">MGKMCCSSESEEDAGFNLLGLLVAAVIALVFMLLCTQPKRPRRCVTIYPCC</sequence>
<evidence type="ECO:0000313" key="2">
    <source>
        <dbReference type="EMBL" id="TKW27673.1"/>
    </source>
</evidence>
<evidence type="ECO:0000313" key="3">
    <source>
        <dbReference type="Proteomes" id="UP000298652"/>
    </source>
</evidence>
<keyword evidence="1" id="KW-1133">Transmembrane helix</keyword>
<keyword evidence="3" id="KW-1185">Reference proteome</keyword>
<dbReference type="Gramene" id="TKW27673">
    <property type="protein sequence ID" value="TKW27673"/>
    <property type="gene ID" value="SEVIR_3G273101v2"/>
</dbReference>
<organism evidence="2 3">
    <name type="scientific">Setaria viridis</name>
    <name type="common">Green bristlegrass</name>
    <name type="synonym">Setaria italica subsp. viridis</name>
    <dbReference type="NCBI Taxonomy" id="4556"/>
    <lineage>
        <taxon>Eukaryota</taxon>
        <taxon>Viridiplantae</taxon>
        <taxon>Streptophyta</taxon>
        <taxon>Embryophyta</taxon>
        <taxon>Tracheophyta</taxon>
        <taxon>Spermatophyta</taxon>
        <taxon>Magnoliopsida</taxon>
        <taxon>Liliopsida</taxon>
        <taxon>Poales</taxon>
        <taxon>Poaceae</taxon>
        <taxon>PACMAD clade</taxon>
        <taxon>Panicoideae</taxon>
        <taxon>Panicodae</taxon>
        <taxon>Paniceae</taxon>
        <taxon>Cenchrinae</taxon>
        <taxon>Setaria</taxon>
    </lineage>
</organism>